<sequence>MSELERWIAQDYYTDGQMKLSTRERMLRHGLSREEIDQIEQIWIGHGEITSSYLIPDDGQLALPKPMQIQGLDLEEALSQGLIEADEIEYQTPMKYEPKFYSEAEIASWEEF</sequence>
<proteinExistence type="predicted"/>
<evidence type="ECO:0000313" key="1">
    <source>
        <dbReference type="EMBL" id="EDX74166.1"/>
    </source>
</evidence>
<dbReference type="HOGENOM" id="CLU_2141611_0_0_3"/>
<accession>B4VV34</accession>
<reference evidence="1 2" key="1">
    <citation type="submission" date="2008-07" db="EMBL/GenBank/DDBJ databases">
        <authorList>
            <person name="Tandeau de Marsac N."/>
            <person name="Ferriera S."/>
            <person name="Johnson J."/>
            <person name="Kravitz S."/>
            <person name="Beeson K."/>
            <person name="Sutton G."/>
            <person name="Rogers Y.-H."/>
            <person name="Friedman R."/>
            <person name="Frazier M."/>
            <person name="Venter J.C."/>
        </authorList>
    </citation>
    <scope>NUCLEOTIDE SEQUENCE [LARGE SCALE GENOMIC DNA]</scope>
    <source>
        <strain evidence="1 2">PCC 7420</strain>
    </source>
</reference>
<dbReference type="EMBL" id="DS989854">
    <property type="protein sequence ID" value="EDX74166.1"/>
    <property type="molecule type" value="Genomic_DNA"/>
</dbReference>
<gene>
    <name evidence="1" type="ORF">MC7420_4151</name>
</gene>
<dbReference type="AlphaFoldDB" id="B4VV34"/>
<organism evidence="1 2">
    <name type="scientific">Coleofasciculus chthonoplastes PCC 7420</name>
    <dbReference type="NCBI Taxonomy" id="118168"/>
    <lineage>
        <taxon>Bacteria</taxon>
        <taxon>Bacillati</taxon>
        <taxon>Cyanobacteriota</taxon>
        <taxon>Cyanophyceae</taxon>
        <taxon>Coleofasciculales</taxon>
        <taxon>Coleofasciculaceae</taxon>
        <taxon>Coleofasciculus</taxon>
    </lineage>
</organism>
<keyword evidence="2" id="KW-1185">Reference proteome</keyword>
<protein>
    <submittedName>
        <fullName evidence="1">Uncharacterized protein</fullName>
    </submittedName>
</protein>
<evidence type="ECO:0000313" key="2">
    <source>
        <dbReference type="Proteomes" id="UP000003835"/>
    </source>
</evidence>
<dbReference type="RefSeq" id="WP_006102471.1">
    <property type="nucleotide sequence ID" value="NZ_DS989854.1"/>
</dbReference>
<dbReference type="Proteomes" id="UP000003835">
    <property type="component" value="Unassembled WGS sequence"/>
</dbReference>
<name>B4VV34_9CYAN</name>
<dbReference type="STRING" id="118168.MC7420_4151"/>